<feature type="domain" description="Non-contractile tail sheath TIM barrel" evidence="3">
    <location>
        <begin position="210"/>
        <end position="554"/>
    </location>
</feature>
<dbReference type="STRING" id="874156.GCA_001021555_00289"/>
<dbReference type="Pfam" id="PF09343">
    <property type="entry name" value="DUF2460"/>
    <property type="match status" value="1"/>
</dbReference>
<gene>
    <name evidence="4" type="ORF">AAV99_04935</name>
</gene>
<proteinExistence type="predicted"/>
<dbReference type="EMBL" id="LBHU01000001">
    <property type="protein sequence ID" value="KLI64854.1"/>
    <property type="molecule type" value="Genomic_DNA"/>
</dbReference>
<sequence length="772" mass="85720">MAYWLAKAREGQDTDTIQRFDPRFWTVDFPRPMIASVITTGPAALRVDCEFHNHDALAGLIWESEDRFDHPLLSYDTNRNYGNTTVTFLWRSSGVLPLDAVHGPTLTIEGRDAAGTARTWYVRLWNYAAGDPDDARITLRFSELREGWTAEGAPVPMGDIDRLFISLAPTDYDPANADLLPSRQDGWVELTEIACDGEFAMLTIGDAVLPPHGIGISTAYDDSYNQTPARMLRNALHLGYRGTLVHYVGMSHFFRLAADANGKLIADPDTLLCTPCVKWHEAFFAGCVALRMQPIISLSFELFNAHCPESWKQRDWNGNPALTGWEPPSTLLSPVVNDAVSYLEDVAQAFTEIQLASGLEAQFQVGEPWWWVNPDGLPCIYDSEARAAYGDPPEISDLSVNYVSRERDFLDWCALQLATAVQRMASRAKLTAQGEAKTHVLLFTPTLLDPKRPAIAAMNLDASLSWDAFDVLQVEDYDWLTDGAEALRRAAYTELDNRFGYPLAAQHYLGGFVLDPEDANTFWARIDAGIDEALARGVDRAFVWALPQITRDGYVRLPFEEKEMQAFDDVLYPLNLGRDTGVSPEFSTSISLTASGHERRNSQWSDARLNFDVGPGIRSEAELGVLLEFFRARRGPARGFRLSDPFDYSSNGLTGTPMMTDQIIGIGDGLAATFRLAKSYGGGVDPQRRFITRPRGQTILISIDGAATNDWTLVDGGKIIFTMAPAQNAEIRAGFLFDVPVRFAEDRLDISRTTFAAGEAPSVPLIELREEI</sequence>
<accession>A0A0H0XR99</accession>
<reference evidence="4 5" key="1">
    <citation type="submission" date="2015-04" db="EMBL/GenBank/DDBJ databases">
        <title>The draft genome sequence of Erythrobacter marinus HWDM-33.</title>
        <authorList>
            <person name="Zhuang L."/>
            <person name="Liu Y."/>
            <person name="Shao Z."/>
        </authorList>
    </citation>
    <scope>NUCLEOTIDE SEQUENCE [LARGE SCALE GENOMIC DNA]</scope>
    <source>
        <strain evidence="4 5">HWDM-33</strain>
    </source>
</reference>
<evidence type="ECO:0000313" key="5">
    <source>
        <dbReference type="Proteomes" id="UP000053455"/>
    </source>
</evidence>
<dbReference type="OrthoDB" id="1685145at2"/>
<dbReference type="InterPro" id="IPR057102">
    <property type="entry name" value="NCTSP_N"/>
</dbReference>
<name>A0A0H0XR99_9SPHN</name>
<dbReference type="InterPro" id="IPR057122">
    <property type="entry name" value="TIM-barrel_NCTSP"/>
</dbReference>
<dbReference type="PATRIC" id="fig|874156.12.peg.1023"/>
<dbReference type="NCBIfam" id="TIGR02217">
    <property type="entry name" value="chp_TIGR02217"/>
    <property type="match status" value="1"/>
</dbReference>
<dbReference type="AlphaFoldDB" id="A0A0H0XR99"/>
<dbReference type="InterPro" id="IPR011740">
    <property type="entry name" value="DUF2460"/>
</dbReference>
<dbReference type="Pfam" id="PF23845">
    <property type="entry name" value="TIM-barrel_NCTSP"/>
    <property type="match status" value="1"/>
</dbReference>
<dbReference type="Pfam" id="PF23844">
    <property type="entry name" value="NCTSP_N"/>
    <property type="match status" value="1"/>
</dbReference>
<feature type="domain" description="Non-contractile tail sheath N-terminal" evidence="2">
    <location>
        <begin position="17"/>
        <end position="205"/>
    </location>
</feature>
<evidence type="ECO:0000259" key="3">
    <source>
        <dbReference type="Pfam" id="PF23845"/>
    </source>
</evidence>
<comment type="caution">
    <text evidence="4">The sequence shown here is derived from an EMBL/GenBank/DDBJ whole genome shotgun (WGS) entry which is preliminary data.</text>
</comment>
<keyword evidence="5" id="KW-1185">Reference proteome</keyword>
<dbReference type="RefSeq" id="WP_047092723.1">
    <property type="nucleotide sequence ID" value="NZ_LBHU01000001.1"/>
</dbReference>
<evidence type="ECO:0008006" key="6">
    <source>
        <dbReference type="Google" id="ProtNLM"/>
    </source>
</evidence>
<protein>
    <recommendedName>
        <fullName evidence="6">TIGR02217 family protein</fullName>
    </recommendedName>
</protein>
<dbReference type="Proteomes" id="UP000053455">
    <property type="component" value="Unassembled WGS sequence"/>
</dbReference>
<organism evidence="4 5">
    <name type="scientific">Aurantiacibacter marinus</name>
    <dbReference type="NCBI Taxonomy" id="874156"/>
    <lineage>
        <taxon>Bacteria</taxon>
        <taxon>Pseudomonadati</taxon>
        <taxon>Pseudomonadota</taxon>
        <taxon>Alphaproteobacteria</taxon>
        <taxon>Sphingomonadales</taxon>
        <taxon>Erythrobacteraceae</taxon>
        <taxon>Aurantiacibacter</taxon>
    </lineage>
</organism>
<evidence type="ECO:0000313" key="4">
    <source>
        <dbReference type="EMBL" id="KLI64854.1"/>
    </source>
</evidence>
<evidence type="ECO:0000259" key="1">
    <source>
        <dbReference type="Pfam" id="PF09343"/>
    </source>
</evidence>
<feature type="domain" description="DUF2460" evidence="1">
    <location>
        <begin position="568"/>
        <end position="769"/>
    </location>
</feature>
<evidence type="ECO:0000259" key="2">
    <source>
        <dbReference type="Pfam" id="PF23844"/>
    </source>
</evidence>